<dbReference type="EMBL" id="JARBHB010000001">
    <property type="protein sequence ID" value="KAJ8897580.1"/>
    <property type="molecule type" value="Genomic_DNA"/>
</dbReference>
<proteinExistence type="predicted"/>
<gene>
    <name evidence="1" type="ORF">PR048_002929</name>
</gene>
<accession>A0ABQ9IN36</accession>
<evidence type="ECO:0000313" key="1">
    <source>
        <dbReference type="EMBL" id="KAJ8897580.1"/>
    </source>
</evidence>
<keyword evidence="2" id="KW-1185">Reference proteome</keyword>
<name>A0ABQ9IN36_9NEOP</name>
<dbReference type="Proteomes" id="UP001159363">
    <property type="component" value="Chromosome 1"/>
</dbReference>
<sequence>MDVCWAGNGLRAIHVPQKTGTMACCFFRPCPACYDFSLFLLGRHAGHGGGRQDFRGVSLDATSNLLPAQSLFNTINQLRGAVCGRHVGLDRRASRIAAEGERPATVMISQCRVHPMPFPPCKYVLLVLCWFPKRNIMDSNLVKCVYTPTLLGYGLTVAERLACSSPTKANGSIPSWVTLGCSRVGIVPDDAAGRWVFPGISRFPRPIIPALLHSQHKINYPLRFPRPRYLVTVAVMGQAPQRLNHALPDMGVLMKNDRFPLHRGCISSNARVYFAGVYPSCSKCARGLCAASTSHAALPPSTCRLSSHPTPLLGQPHKDYCRRLLRHGRFQAISQRIPALPPGASCEIPAS</sequence>
<protein>
    <submittedName>
        <fullName evidence="1">Uncharacterized protein</fullName>
    </submittedName>
</protein>
<evidence type="ECO:0000313" key="2">
    <source>
        <dbReference type="Proteomes" id="UP001159363"/>
    </source>
</evidence>
<comment type="caution">
    <text evidence="1">The sequence shown here is derived from an EMBL/GenBank/DDBJ whole genome shotgun (WGS) entry which is preliminary data.</text>
</comment>
<reference evidence="1 2" key="1">
    <citation type="submission" date="2023-02" db="EMBL/GenBank/DDBJ databases">
        <title>LHISI_Scaffold_Assembly.</title>
        <authorList>
            <person name="Stuart O.P."/>
            <person name="Cleave R."/>
            <person name="Magrath M.J.L."/>
            <person name="Mikheyev A.S."/>
        </authorList>
    </citation>
    <scope>NUCLEOTIDE SEQUENCE [LARGE SCALE GENOMIC DNA]</scope>
    <source>
        <strain evidence="1">Daus_M_001</strain>
        <tissue evidence="1">Leg muscle</tissue>
    </source>
</reference>
<organism evidence="1 2">
    <name type="scientific">Dryococelus australis</name>
    <dbReference type="NCBI Taxonomy" id="614101"/>
    <lineage>
        <taxon>Eukaryota</taxon>
        <taxon>Metazoa</taxon>
        <taxon>Ecdysozoa</taxon>
        <taxon>Arthropoda</taxon>
        <taxon>Hexapoda</taxon>
        <taxon>Insecta</taxon>
        <taxon>Pterygota</taxon>
        <taxon>Neoptera</taxon>
        <taxon>Polyneoptera</taxon>
        <taxon>Phasmatodea</taxon>
        <taxon>Verophasmatodea</taxon>
        <taxon>Anareolatae</taxon>
        <taxon>Phasmatidae</taxon>
        <taxon>Eurycanthinae</taxon>
        <taxon>Dryococelus</taxon>
    </lineage>
</organism>